<organism evidence="2 3">
    <name type="scientific">Chitinimonas viridis</name>
    <dbReference type="NCBI Taxonomy" id="664880"/>
    <lineage>
        <taxon>Bacteria</taxon>
        <taxon>Pseudomonadati</taxon>
        <taxon>Pseudomonadota</taxon>
        <taxon>Betaproteobacteria</taxon>
        <taxon>Neisseriales</taxon>
        <taxon>Chitinibacteraceae</taxon>
        <taxon>Chitinimonas</taxon>
    </lineage>
</organism>
<reference evidence="2" key="1">
    <citation type="journal article" date="2014" name="Int. J. Syst. Evol. Microbiol.">
        <title>Complete genome of a new Firmicutes species belonging to the dominant human colonic microbiota ('Ruminococcus bicirculans') reveals two chromosomes and a selective capacity to utilize plant glucans.</title>
        <authorList>
            <consortium name="NISC Comparative Sequencing Program"/>
            <person name="Wegmann U."/>
            <person name="Louis P."/>
            <person name="Goesmann A."/>
            <person name="Henrissat B."/>
            <person name="Duncan S.H."/>
            <person name="Flint H.J."/>
        </authorList>
    </citation>
    <scope>NUCLEOTIDE SEQUENCE</scope>
    <source>
        <strain evidence="2">CECT 7703</strain>
    </source>
</reference>
<keyword evidence="3" id="KW-1185">Reference proteome</keyword>
<proteinExistence type="predicted"/>
<feature type="domain" description="DUF218" evidence="1">
    <location>
        <begin position="45"/>
        <end position="188"/>
    </location>
</feature>
<reference evidence="2" key="2">
    <citation type="submission" date="2023-06" db="EMBL/GenBank/DDBJ databases">
        <authorList>
            <person name="Lucena T."/>
            <person name="Sun Q."/>
        </authorList>
    </citation>
    <scope>NUCLEOTIDE SEQUENCE</scope>
    <source>
        <strain evidence="2">CECT 7703</strain>
    </source>
</reference>
<dbReference type="Pfam" id="PF02698">
    <property type="entry name" value="DUF218"/>
    <property type="match status" value="1"/>
</dbReference>
<dbReference type="Proteomes" id="UP001180081">
    <property type="component" value="Unassembled WGS sequence"/>
</dbReference>
<protein>
    <submittedName>
        <fullName evidence="2">YdcF family protein</fullName>
    </submittedName>
</protein>
<sequence length="217" mass="24107">MRPYRQRSRLRRTALLILLLLLAWPITLGVMIASYARVSDTHPADAAIVLGAATWGMQPSPVFRERLNHAIHLYRTGQVRLIVFTGGRGSRDEPPESIVGSRYALAQGVPLHAMVCEQHSTVTLENLQGVKPWVAQRKLNRVLLVSDPLHMRRAISMAQDLGLPASPSPTPSTRYTGLSSQAGFLVRETYYYGAYLLYRRFTQAGEPPAITVDSCIV</sequence>
<evidence type="ECO:0000259" key="1">
    <source>
        <dbReference type="Pfam" id="PF02698"/>
    </source>
</evidence>
<gene>
    <name evidence="2" type="ORF">QWZ03_00075</name>
</gene>
<evidence type="ECO:0000313" key="3">
    <source>
        <dbReference type="Proteomes" id="UP001180081"/>
    </source>
</evidence>
<dbReference type="EMBL" id="JAUFPU010000001">
    <property type="protein sequence ID" value="MDN3575170.1"/>
    <property type="molecule type" value="Genomic_DNA"/>
</dbReference>
<dbReference type="InterPro" id="IPR014729">
    <property type="entry name" value="Rossmann-like_a/b/a_fold"/>
</dbReference>
<dbReference type="RefSeq" id="WP_290330857.1">
    <property type="nucleotide sequence ID" value="NZ_JAUFPU010000001.1"/>
</dbReference>
<dbReference type="CDD" id="cd06259">
    <property type="entry name" value="YdcF-like"/>
    <property type="match status" value="1"/>
</dbReference>
<dbReference type="PANTHER" id="PTHR30336">
    <property type="entry name" value="INNER MEMBRANE PROTEIN, PROBABLE PERMEASE"/>
    <property type="match status" value="1"/>
</dbReference>
<name>A0ABT8B028_9NEIS</name>
<dbReference type="InterPro" id="IPR003848">
    <property type="entry name" value="DUF218"/>
</dbReference>
<comment type="caution">
    <text evidence="2">The sequence shown here is derived from an EMBL/GenBank/DDBJ whole genome shotgun (WGS) entry which is preliminary data.</text>
</comment>
<accession>A0ABT8B028</accession>
<dbReference type="PANTHER" id="PTHR30336:SF20">
    <property type="entry name" value="DUF218 DOMAIN-CONTAINING PROTEIN"/>
    <property type="match status" value="1"/>
</dbReference>
<dbReference type="Gene3D" id="3.40.50.620">
    <property type="entry name" value="HUPs"/>
    <property type="match status" value="1"/>
</dbReference>
<evidence type="ECO:0000313" key="2">
    <source>
        <dbReference type="EMBL" id="MDN3575170.1"/>
    </source>
</evidence>
<dbReference type="InterPro" id="IPR051599">
    <property type="entry name" value="Cell_Envelope_Assoc"/>
</dbReference>